<sequence>MERQLQELLKIRDNLIPELVEAYNVDTREFNALEEEHEKLTQERDELWATVLKQTKIIEQQKAKLDELTQTAETLAKASTSRINGLEAELVTVKSELTDFKRLNPKKLEKTNKEQKARLSTLTPKPPVSKGATQRTP</sequence>
<evidence type="ECO:0000313" key="4">
    <source>
        <dbReference type="Proteomes" id="UP000029228"/>
    </source>
</evidence>
<feature type="region of interest" description="Disordered" evidence="2">
    <location>
        <begin position="104"/>
        <end position="137"/>
    </location>
</feature>
<keyword evidence="4" id="KW-1185">Reference proteome</keyword>
<feature type="compositionally biased region" description="Basic and acidic residues" evidence="2">
    <location>
        <begin position="104"/>
        <end position="117"/>
    </location>
</feature>
<organism evidence="3 4">
    <name type="scientific">Vibrio maritimus</name>
    <dbReference type="NCBI Taxonomy" id="990268"/>
    <lineage>
        <taxon>Bacteria</taxon>
        <taxon>Pseudomonadati</taxon>
        <taxon>Pseudomonadota</taxon>
        <taxon>Gammaproteobacteria</taxon>
        <taxon>Vibrionales</taxon>
        <taxon>Vibrionaceae</taxon>
        <taxon>Vibrio</taxon>
    </lineage>
</organism>
<reference evidence="3 4" key="1">
    <citation type="submission" date="2014-09" db="EMBL/GenBank/DDBJ databases">
        <title>Vibrio maritimus JCM 19235. (C45) whole genome shotgun sequence.</title>
        <authorList>
            <person name="Sawabe T."/>
            <person name="Meirelles P."/>
            <person name="Nakanishi M."/>
            <person name="Sayaka M."/>
            <person name="Hattori M."/>
            <person name="Ohkuma M."/>
        </authorList>
    </citation>
    <scope>NUCLEOTIDE SEQUENCE [LARGE SCALE GENOMIC DNA]</scope>
    <source>
        <strain evidence="4">JCM19235</strain>
    </source>
</reference>
<evidence type="ECO:0000313" key="3">
    <source>
        <dbReference type="EMBL" id="GAL22980.1"/>
    </source>
</evidence>
<accession>A0A090S5M4</accession>
<dbReference type="AlphaFoldDB" id="A0A090S5M4"/>
<comment type="caution">
    <text evidence="3">The sequence shown here is derived from an EMBL/GenBank/DDBJ whole genome shotgun (WGS) entry which is preliminary data.</text>
</comment>
<keyword evidence="1" id="KW-0175">Coiled coil</keyword>
<proteinExistence type="predicted"/>
<evidence type="ECO:0000256" key="2">
    <source>
        <dbReference type="SAM" id="MobiDB-lite"/>
    </source>
</evidence>
<dbReference type="STRING" id="990268.JCM19235_1281"/>
<dbReference type="EMBL" id="BBMR01000017">
    <property type="protein sequence ID" value="GAL22980.1"/>
    <property type="molecule type" value="Genomic_DNA"/>
</dbReference>
<dbReference type="Proteomes" id="UP000029228">
    <property type="component" value="Unassembled WGS sequence"/>
</dbReference>
<evidence type="ECO:0000256" key="1">
    <source>
        <dbReference type="SAM" id="Coils"/>
    </source>
</evidence>
<reference evidence="3 4" key="2">
    <citation type="submission" date="2014-09" db="EMBL/GenBank/DDBJ databases">
        <authorList>
            <consortium name="NBRP consortium"/>
            <person name="Sawabe T."/>
            <person name="Meirelles P."/>
            <person name="Nakanishi M."/>
            <person name="Sayaka M."/>
            <person name="Hattori M."/>
            <person name="Ohkuma M."/>
        </authorList>
    </citation>
    <scope>NUCLEOTIDE SEQUENCE [LARGE SCALE GENOMIC DNA]</scope>
    <source>
        <strain evidence="4">JCM19235</strain>
    </source>
</reference>
<name>A0A090S5M4_9VIBR</name>
<gene>
    <name evidence="3" type="ORF">JCM19235_1281</name>
</gene>
<feature type="coiled-coil region" evidence="1">
    <location>
        <begin position="23"/>
        <end position="103"/>
    </location>
</feature>
<protein>
    <submittedName>
        <fullName evidence="3">Uncharacterized protein</fullName>
    </submittedName>
</protein>